<proteinExistence type="inferred from homology"/>
<dbReference type="GO" id="GO:0003723">
    <property type="term" value="F:RNA binding"/>
    <property type="evidence" value="ECO:0007669"/>
    <property type="project" value="UniProtKB-UniRule"/>
</dbReference>
<dbReference type="InterPro" id="IPR001537">
    <property type="entry name" value="SpoU_MeTrfase"/>
</dbReference>
<evidence type="ECO:0000256" key="1">
    <source>
        <dbReference type="ARBA" id="ARBA00004123"/>
    </source>
</evidence>
<evidence type="ECO:0000259" key="11">
    <source>
        <dbReference type="PROSITE" id="PS50137"/>
    </source>
</evidence>
<organism evidence="12 13">
    <name type="scientific">Odynerus spinipes</name>
    <dbReference type="NCBI Taxonomy" id="1348599"/>
    <lineage>
        <taxon>Eukaryota</taxon>
        <taxon>Metazoa</taxon>
        <taxon>Ecdysozoa</taxon>
        <taxon>Arthropoda</taxon>
        <taxon>Hexapoda</taxon>
        <taxon>Insecta</taxon>
        <taxon>Pterygota</taxon>
        <taxon>Neoptera</taxon>
        <taxon>Endopterygota</taxon>
        <taxon>Hymenoptera</taxon>
        <taxon>Apocrita</taxon>
        <taxon>Aculeata</taxon>
        <taxon>Vespoidea</taxon>
        <taxon>Vespidae</taxon>
        <taxon>Eumeninae</taxon>
        <taxon>Odynerus</taxon>
    </lineage>
</organism>
<reference evidence="12" key="1">
    <citation type="submission" date="2021-08" db="EMBL/GenBank/DDBJ databases">
        <authorList>
            <person name="Misof B."/>
            <person name="Oliver O."/>
            <person name="Podsiadlowski L."/>
            <person name="Donath A."/>
            <person name="Peters R."/>
            <person name="Mayer C."/>
            <person name="Rust J."/>
            <person name="Gunkel S."/>
            <person name="Lesny P."/>
            <person name="Martin S."/>
            <person name="Oeyen J.P."/>
            <person name="Petersen M."/>
            <person name="Panagiotis P."/>
            <person name="Wilbrandt J."/>
            <person name="Tanja T."/>
        </authorList>
    </citation>
    <scope>NUCLEOTIDE SEQUENCE</scope>
    <source>
        <strain evidence="12">GBR_01_08_01A</strain>
        <tissue evidence="12">Thorax + abdomen</tissue>
    </source>
</reference>
<dbReference type="Gene3D" id="3.30.1330.30">
    <property type="match status" value="1"/>
</dbReference>
<feature type="region of interest" description="Disordered" evidence="10">
    <location>
        <begin position="791"/>
        <end position="999"/>
    </location>
</feature>
<dbReference type="Pfam" id="PF17054">
    <property type="entry name" value="JUPITER"/>
    <property type="match status" value="1"/>
</dbReference>
<evidence type="ECO:0000256" key="3">
    <source>
        <dbReference type="ARBA" id="ARBA00007228"/>
    </source>
</evidence>
<evidence type="ECO:0000256" key="2">
    <source>
        <dbReference type="ARBA" id="ARBA00004496"/>
    </source>
</evidence>
<reference evidence="12" key="2">
    <citation type="journal article" date="2023" name="Commun. Biol.">
        <title>Intrasexual cuticular hydrocarbon dimorphism in a wasp sheds light on hydrocarbon biosynthesis genes in Hymenoptera.</title>
        <authorList>
            <person name="Moris V.C."/>
            <person name="Podsiadlowski L."/>
            <person name="Martin S."/>
            <person name="Oeyen J.P."/>
            <person name="Donath A."/>
            <person name="Petersen M."/>
            <person name="Wilbrandt J."/>
            <person name="Misof B."/>
            <person name="Liedtke D."/>
            <person name="Thamm M."/>
            <person name="Scheiner R."/>
            <person name="Schmitt T."/>
            <person name="Niehuis O."/>
        </authorList>
    </citation>
    <scope>NUCLEOTIDE SEQUENCE</scope>
    <source>
        <strain evidence="12">GBR_01_08_01A</strain>
    </source>
</reference>
<dbReference type="InterPro" id="IPR029064">
    <property type="entry name" value="Ribosomal_eL30-like_sf"/>
</dbReference>
<evidence type="ECO:0000256" key="8">
    <source>
        <dbReference type="ARBA" id="ARBA00023242"/>
    </source>
</evidence>
<dbReference type="PANTHER" id="PTHR43191">
    <property type="entry name" value="RRNA METHYLTRANSFERASE 3"/>
    <property type="match status" value="1"/>
</dbReference>
<dbReference type="AlphaFoldDB" id="A0AAD9VWD8"/>
<name>A0AAD9VWD8_9HYME</name>
<dbReference type="EMBL" id="JAIFRP010000001">
    <property type="protein sequence ID" value="KAK2589264.1"/>
    <property type="molecule type" value="Genomic_DNA"/>
</dbReference>
<keyword evidence="4" id="KW-0963">Cytoplasm</keyword>
<evidence type="ECO:0000256" key="5">
    <source>
        <dbReference type="ARBA" id="ARBA00022553"/>
    </source>
</evidence>
<dbReference type="Gene3D" id="3.30.160.20">
    <property type="match status" value="2"/>
</dbReference>
<dbReference type="GO" id="GO:0008173">
    <property type="term" value="F:RNA methyltransferase activity"/>
    <property type="evidence" value="ECO:0007669"/>
    <property type="project" value="InterPro"/>
</dbReference>
<dbReference type="InterPro" id="IPR029026">
    <property type="entry name" value="tRNA_m1G_MTases_N"/>
</dbReference>
<keyword evidence="5" id="KW-0597">Phosphoprotein</keyword>
<dbReference type="GO" id="GO:0006396">
    <property type="term" value="P:RNA processing"/>
    <property type="evidence" value="ECO:0007669"/>
    <property type="project" value="InterPro"/>
</dbReference>
<feature type="compositionally biased region" description="Polar residues" evidence="10">
    <location>
        <begin position="939"/>
        <end position="959"/>
    </location>
</feature>
<protein>
    <recommendedName>
        <fullName evidence="11">DRBM domain-containing protein</fullName>
    </recommendedName>
</protein>
<keyword evidence="7" id="KW-0808">Transferase</keyword>
<dbReference type="Pfam" id="PF00035">
    <property type="entry name" value="dsrm"/>
    <property type="match status" value="2"/>
</dbReference>
<dbReference type="InterPro" id="IPR029028">
    <property type="entry name" value="Alpha/beta_knot_MTases"/>
</dbReference>
<dbReference type="Pfam" id="PF00588">
    <property type="entry name" value="SpoU_methylase"/>
    <property type="match status" value="1"/>
</dbReference>
<dbReference type="SMART" id="SM00358">
    <property type="entry name" value="DSRM"/>
    <property type="match status" value="2"/>
</dbReference>
<dbReference type="Proteomes" id="UP001258017">
    <property type="component" value="Unassembled WGS sequence"/>
</dbReference>
<keyword evidence="6" id="KW-0489">Methyltransferase</keyword>
<dbReference type="GO" id="GO:0005634">
    <property type="term" value="C:nucleus"/>
    <property type="evidence" value="ECO:0007669"/>
    <property type="project" value="UniProtKB-SubCell"/>
</dbReference>
<dbReference type="CDD" id="cd00048">
    <property type="entry name" value="DSRM_SF"/>
    <property type="match status" value="1"/>
</dbReference>
<feature type="compositionally biased region" description="Low complexity" evidence="10">
    <location>
        <begin position="960"/>
        <end position="976"/>
    </location>
</feature>
<evidence type="ECO:0000313" key="12">
    <source>
        <dbReference type="EMBL" id="KAK2589264.1"/>
    </source>
</evidence>
<dbReference type="GO" id="GO:0032259">
    <property type="term" value="P:methylation"/>
    <property type="evidence" value="ECO:0007669"/>
    <property type="project" value="UniProtKB-KW"/>
</dbReference>
<evidence type="ECO:0000256" key="9">
    <source>
        <dbReference type="PROSITE-ProRule" id="PRU00266"/>
    </source>
</evidence>
<evidence type="ECO:0000256" key="6">
    <source>
        <dbReference type="ARBA" id="ARBA00022603"/>
    </source>
</evidence>
<dbReference type="InterPro" id="IPR051259">
    <property type="entry name" value="rRNA_Methyltransferase"/>
</dbReference>
<evidence type="ECO:0000256" key="4">
    <source>
        <dbReference type="ARBA" id="ARBA00022490"/>
    </source>
</evidence>
<feature type="domain" description="DRBM" evidence="11">
    <location>
        <begin position="1"/>
        <end position="65"/>
    </location>
</feature>
<dbReference type="Gene3D" id="3.40.1280.10">
    <property type="match status" value="1"/>
</dbReference>
<comment type="similarity">
    <text evidence="3">Belongs to the class IV-like SAM-binding methyltransferase superfamily. RNA methyltransferase TrmH family.</text>
</comment>
<keyword evidence="9" id="KW-0694">RNA-binding</keyword>
<evidence type="ECO:0000256" key="7">
    <source>
        <dbReference type="ARBA" id="ARBA00022679"/>
    </source>
</evidence>
<dbReference type="PROSITE" id="PS50137">
    <property type="entry name" value="DS_RBD"/>
    <property type="match status" value="2"/>
</dbReference>
<dbReference type="SUPFAM" id="SSF55315">
    <property type="entry name" value="L30e-like"/>
    <property type="match status" value="1"/>
</dbReference>
<sequence>MILQELGVKECVLPSYDVIYSKNGTHENVFTYKVKYKDLCTDGTASNKKEAKQNAAQNMLKLLQQSNNLSSKELKILSSSESNVFTTKSMSCSSTSLFPESRNYVGTLQEYCIKNNLIEPNYELCETNGLPHQMTFTVSCTLGSITEKAVANTKKQAKQQVAQKVLQNLPNIKNITNSTQCQPLLDNRSNKQISQDILEELGLRIANLKMIDSTSSRDIKLKFINATTERYFKSLLQLDDKIAVNNYHLYFKSIIYNRVCNNKEKELALLYKTLNTHVEKYRSIEKYNENNLLIHKQILEYIKEKLNFTVQRITLANKISPMIIIGFRADLLIPLTQFAIRMSLFRLCSCVAAPGRVRQLYLRLIHSGKVLDTFTAKNTIKCNYTRWAHRRPVAIVNEDELFDDQNENDKIIQHKKIQHANVRKVVQSKQTFTQSQENCTDKIVNKKSDNSSINELAKRTISLTENDNVITSTMMNVKSRKMREKSNQILLEGHRQVKDAIEAGVKPQIIFFNRISDIIDLPLHEELKLYKVPYKVMQLWSNLTTSPGIIGIFDIPDMESKQPAPNALPLTIICDNIRDPGNLGSILRTAAGVGCEKLVLMKGCVDLWDPKVLRSGAGAHFRLPIYTSIDEELSSFINDGMDIFVTDNNVTNNTNNIFDNFNSEMKYTISKIYENVKLENMELPELQGHQSKEMKKIVKTLQSQFPVVPYYAIDYSMSEIALVISGETEGLSLELLKLLQGKRPVRVNVPLTNGVESLNVELPRISSAEEKNKQREDDFCLKEEERKMWAGEDQTQRYKTRVLKPPGGGSSDIFGSTQDETSPRRVKNHNQSQLGSALFGDAPDSSSNSNNGASGNGENNGGETPRSGKPGNDSYNRLFGPPDAPPTTPNAKNYMRSNIPLSGDDTTSPAKSTSSSNSSIANGFINSNNSNVNDITDGNPVTGTGYTSETQNGGSAVQNGTGSSSSSIGEKSNGSSPTGKPAAGTRTRVPPGGYSSGLW</sequence>
<evidence type="ECO:0000256" key="10">
    <source>
        <dbReference type="SAM" id="MobiDB-lite"/>
    </source>
</evidence>
<feature type="compositionally biased region" description="Polar residues" evidence="10">
    <location>
        <begin position="889"/>
        <end position="911"/>
    </location>
</feature>
<feature type="domain" description="DRBM" evidence="11">
    <location>
        <begin position="103"/>
        <end position="171"/>
    </location>
</feature>
<accession>A0AAD9VWD8</accession>
<comment type="caution">
    <text evidence="12">The sequence shown here is derived from an EMBL/GenBank/DDBJ whole genome shotgun (WGS) entry which is preliminary data.</text>
</comment>
<dbReference type="SUPFAM" id="SSF54768">
    <property type="entry name" value="dsRNA-binding domain-like"/>
    <property type="match status" value="2"/>
</dbReference>
<feature type="compositionally biased region" description="Low complexity" evidence="10">
    <location>
        <begin position="912"/>
        <end position="935"/>
    </location>
</feature>
<dbReference type="GO" id="GO:0005737">
    <property type="term" value="C:cytoplasm"/>
    <property type="evidence" value="ECO:0007669"/>
    <property type="project" value="UniProtKB-SubCell"/>
</dbReference>
<comment type="subcellular location">
    <subcellularLocation>
        <location evidence="2">Cytoplasm</location>
    </subcellularLocation>
    <subcellularLocation>
        <location evidence="1">Nucleus</location>
    </subcellularLocation>
</comment>
<dbReference type="InterPro" id="IPR014720">
    <property type="entry name" value="dsRBD_dom"/>
</dbReference>
<keyword evidence="8" id="KW-0539">Nucleus</keyword>
<dbReference type="InterPro" id="IPR053888">
    <property type="entry name" value="MRM3-like_sub_bind"/>
</dbReference>
<dbReference type="PANTHER" id="PTHR43191:SF2">
    <property type="entry name" value="RRNA METHYLTRANSFERASE 3, MITOCHONDRIAL"/>
    <property type="match status" value="1"/>
</dbReference>
<keyword evidence="13" id="KW-1185">Reference proteome</keyword>
<dbReference type="InterPro" id="IPR033335">
    <property type="entry name" value="JUPITER"/>
</dbReference>
<evidence type="ECO:0000313" key="13">
    <source>
        <dbReference type="Proteomes" id="UP001258017"/>
    </source>
</evidence>
<dbReference type="Pfam" id="PF22435">
    <property type="entry name" value="MRM3-like_sub_bind"/>
    <property type="match status" value="1"/>
</dbReference>
<gene>
    <name evidence="12" type="ORF">KPH14_007822</name>
</gene>
<dbReference type="SUPFAM" id="SSF75217">
    <property type="entry name" value="alpha/beta knot"/>
    <property type="match status" value="1"/>
</dbReference>
<dbReference type="GO" id="GO:0010468">
    <property type="term" value="P:regulation of gene expression"/>
    <property type="evidence" value="ECO:0007669"/>
    <property type="project" value="UniProtKB-ARBA"/>
</dbReference>